<dbReference type="FunFam" id="3.40.50.720:FF:000047">
    <property type="entry name" value="NADP-dependent L-serine/L-allo-threonine dehydrogenase"/>
    <property type="match status" value="1"/>
</dbReference>
<dbReference type="EMBL" id="JACHGN010000002">
    <property type="protein sequence ID" value="MBB5131462.1"/>
    <property type="molecule type" value="Genomic_DNA"/>
</dbReference>
<reference evidence="5 6" key="1">
    <citation type="submission" date="2020-08" db="EMBL/GenBank/DDBJ databases">
        <title>Genomic Encyclopedia of Type Strains, Phase IV (KMG-IV): sequencing the most valuable type-strain genomes for metagenomic binning, comparative biology and taxonomic classification.</title>
        <authorList>
            <person name="Goeker M."/>
        </authorList>
    </citation>
    <scope>NUCLEOTIDE SEQUENCE [LARGE SCALE GENOMIC DNA]</scope>
    <source>
        <strain evidence="5 6">DSM 45615</strain>
    </source>
</reference>
<dbReference type="InterPro" id="IPR036291">
    <property type="entry name" value="NAD(P)-bd_dom_sf"/>
</dbReference>
<evidence type="ECO:0000256" key="1">
    <source>
        <dbReference type="ARBA" id="ARBA00006484"/>
    </source>
</evidence>
<comment type="caution">
    <text evidence="5">The sequence shown here is derived from an EMBL/GenBank/DDBJ whole genome shotgun (WGS) entry which is preliminary data.</text>
</comment>
<sequence length="241" mass="25195">MDERPLVVVTGASSGIGAAAARAFSAAGHPLLLLARRAGPMEALGLPDTIVEAVDVTDSAAVAAAIGRAEEAYGPVDLLVNNAGMMSLAPVAEQDPQHIQRMFDLNCVAPMRLAQLVLPAMMARRGGTIMNVGSIAGKALYGDHTVYCGTKYALHVMTEGLRRETAAHGVRVMLVAPGMVDTDLLSNTGAGRVLDGYLDYKKSIGGGLAPEDVAEAMLHAYRLPQHVNLREIVVAATVQDS</sequence>
<proteinExistence type="inferred from homology"/>
<evidence type="ECO:0000256" key="4">
    <source>
        <dbReference type="RuleBase" id="RU000363"/>
    </source>
</evidence>
<dbReference type="InterPro" id="IPR020904">
    <property type="entry name" value="Sc_DH/Rdtase_CS"/>
</dbReference>
<dbReference type="Gene3D" id="3.40.50.720">
    <property type="entry name" value="NAD(P)-binding Rossmann-like Domain"/>
    <property type="match status" value="1"/>
</dbReference>
<dbReference type="SUPFAM" id="SSF51735">
    <property type="entry name" value="NAD(P)-binding Rossmann-fold domains"/>
    <property type="match status" value="1"/>
</dbReference>
<dbReference type="PANTHER" id="PTHR43391">
    <property type="entry name" value="RETINOL DEHYDROGENASE-RELATED"/>
    <property type="match status" value="1"/>
</dbReference>
<name>A0A840NW78_9ACTN</name>
<dbReference type="GO" id="GO:0016616">
    <property type="term" value="F:oxidoreductase activity, acting on the CH-OH group of donors, NAD or NADP as acceptor"/>
    <property type="evidence" value="ECO:0007669"/>
    <property type="project" value="UniProtKB-ARBA"/>
</dbReference>
<accession>A0A840NW78</accession>
<evidence type="ECO:0000313" key="5">
    <source>
        <dbReference type="EMBL" id="MBB5131462.1"/>
    </source>
</evidence>
<comment type="similarity">
    <text evidence="1 4">Belongs to the short-chain dehydrogenases/reductases (SDR) family.</text>
</comment>
<dbReference type="InterPro" id="IPR002347">
    <property type="entry name" value="SDR_fam"/>
</dbReference>
<dbReference type="Pfam" id="PF00106">
    <property type="entry name" value="adh_short"/>
    <property type="match status" value="1"/>
</dbReference>
<dbReference type="Proteomes" id="UP000578449">
    <property type="component" value="Unassembled WGS sequence"/>
</dbReference>
<dbReference type="PROSITE" id="PS00061">
    <property type="entry name" value="ADH_SHORT"/>
    <property type="match status" value="1"/>
</dbReference>
<protein>
    <submittedName>
        <fullName evidence="5">NADP-dependent 3-hydroxy acid dehydrogenase YdfG</fullName>
    </submittedName>
</protein>
<gene>
    <name evidence="5" type="ORF">HNP84_001168</name>
</gene>
<dbReference type="PRINTS" id="PR00081">
    <property type="entry name" value="GDHRDH"/>
</dbReference>
<organism evidence="5 6">
    <name type="scientific">Thermocatellispora tengchongensis</name>
    <dbReference type="NCBI Taxonomy" id="1073253"/>
    <lineage>
        <taxon>Bacteria</taxon>
        <taxon>Bacillati</taxon>
        <taxon>Actinomycetota</taxon>
        <taxon>Actinomycetes</taxon>
        <taxon>Streptosporangiales</taxon>
        <taxon>Streptosporangiaceae</taxon>
        <taxon>Thermocatellispora</taxon>
    </lineage>
</organism>
<dbReference type="PRINTS" id="PR00080">
    <property type="entry name" value="SDRFAMILY"/>
</dbReference>
<dbReference type="AlphaFoldDB" id="A0A840NW78"/>
<evidence type="ECO:0000313" key="6">
    <source>
        <dbReference type="Proteomes" id="UP000578449"/>
    </source>
</evidence>
<evidence type="ECO:0000256" key="3">
    <source>
        <dbReference type="ARBA" id="ARBA00023002"/>
    </source>
</evidence>
<dbReference type="RefSeq" id="WP_185048283.1">
    <property type="nucleotide sequence ID" value="NZ_BAABIX010000022.1"/>
</dbReference>
<keyword evidence="2" id="KW-0521">NADP</keyword>
<keyword evidence="3" id="KW-0560">Oxidoreductase</keyword>
<dbReference type="PANTHER" id="PTHR43391:SF14">
    <property type="entry name" value="DEHYDROGENASE_REDUCTASE SDR FAMILY PROTEIN 7-LIKE"/>
    <property type="match status" value="1"/>
</dbReference>
<evidence type="ECO:0000256" key="2">
    <source>
        <dbReference type="ARBA" id="ARBA00022857"/>
    </source>
</evidence>
<keyword evidence="6" id="KW-1185">Reference proteome</keyword>